<dbReference type="PROSITE" id="PS50035">
    <property type="entry name" value="PLD"/>
    <property type="match status" value="2"/>
</dbReference>
<keyword evidence="3" id="KW-0808">Transferase</keyword>
<name>A0A2N0ZG41_9BACI</name>
<accession>A0A2N0ZG41</accession>
<dbReference type="EMBL" id="PISD01000030">
    <property type="protein sequence ID" value="PKG28481.1"/>
    <property type="molecule type" value="Genomic_DNA"/>
</dbReference>
<dbReference type="CDD" id="cd09112">
    <property type="entry name" value="PLDc_CLS_2"/>
    <property type="match status" value="1"/>
</dbReference>
<dbReference type="PANTHER" id="PTHR21248:SF7">
    <property type="entry name" value="MINOR CARDIOLIPIN SYNTHASE CLSB"/>
    <property type="match status" value="1"/>
</dbReference>
<keyword evidence="4 9" id="KW-0812">Transmembrane</keyword>
<dbReference type="InterPro" id="IPR025202">
    <property type="entry name" value="PLD-like_dom"/>
</dbReference>
<evidence type="ECO:0000256" key="4">
    <source>
        <dbReference type="ARBA" id="ARBA00022692"/>
    </source>
</evidence>
<evidence type="ECO:0000256" key="3">
    <source>
        <dbReference type="ARBA" id="ARBA00022679"/>
    </source>
</evidence>
<evidence type="ECO:0000256" key="9">
    <source>
        <dbReference type="SAM" id="Phobius"/>
    </source>
</evidence>
<evidence type="ECO:0000313" key="12">
    <source>
        <dbReference type="Proteomes" id="UP000233343"/>
    </source>
</evidence>
<keyword evidence="7 9" id="KW-0472">Membrane</keyword>
<dbReference type="GO" id="GO:0008808">
    <property type="term" value="F:cardiolipin synthase activity"/>
    <property type="evidence" value="ECO:0007669"/>
    <property type="project" value="UniProtKB-UniRule"/>
</dbReference>
<dbReference type="RefSeq" id="WP_066191958.1">
    <property type="nucleotide sequence ID" value="NZ_JARMMB010000015.1"/>
</dbReference>
<dbReference type="Proteomes" id="UP000233343">
    <property type="component" value="Unassembled WGS sequence"/>
</dbReference>
<gene>
    <name evidence="11" type="primary">cls</name>
    <name evidence="11" type="ORF">CWS20_14700</name>
</gene>
<dbReference type="PANTHER" id="PTHR21248">
    <property type="entry name" value="CARDIOLIPIN SYNTHASE"/>
    <property type="match status" value="1"/>
</dbReference>
<organism evidence="11 12">
    <name type="scientific">Cytobacillus horneckiae</name>
    <dbReference type="NCBI Taxonomy" id="549687"/>
    <lineage>
        <taxon>Bacteria</taxon>
        <taxon>Bacillati</taxon>
        <taxon>Bacillota</taxon>
        <taxon>Bacilli</taxon>
        <taxon>Bacillales</taxon>
        <taxon>Bacillaceae</taxon>
        <taxon>Cytobacillus</taxon>
    </lineage>
</organism>
<feature type="transmembrane region" description="Helical" evidence="9">
    <location>
        <begin position="6"/>
        <end position="26"/>
    </location>
</feature>
<evidence type="ECO:0000256" key="5">
    <source>
        <dbReference type="ARBA" id="ARBA00022737"/>
    </source>
</evidence>
<evidence type="ECO:0000313" key="11">
    <source>
        <dbReference type="EMBL" id="PKG28481.1"/>
    </source>
</evidence>
<keyword evidence="2" id="KW-1003">Cell membrane</keyword>
<dbReference type="Pfam" id="PF13091">
    <property type="entry name" value="PLDc_2"/>
    <property type="match status" value="2"/>
</dbReference>
<dbReference type="GO" id="GO:0005886">
    <property type="term" value="C:plasma membrane"/>
    <property type="evidence" value="ECO:0007669"/>
    <property type="project" value="UniProtKB-SubCell"/>
</dbReference>
<protein>
    <recommendedName>
        <fullName evidence="8">Cardiolipin synthase</fullName>
        <ecNumber evidence="8">2.7.8.-</ecNumber>
    </recommendedName>
</protein>
<dbReference type="AlphaFoldDB" id="A0A2N0ZG41"/>
<keyword evidence="6 9" id="KW-1133">Transmembrane helix</keyword>
<keyword evidence="5" id="KW-0677">Repeat</keyword>
<dbReference type="GO" id="GO:0032049">
    <property type="term" value="P:cardiolipin biosynthetic process"/>
    <property type="evidence" value="ECO:0007669"/>
    <property type="project" value="UniProtKB-UniRule"/>
</dbReference>
<dbReference type="CDD" id="cd09110">
    <property type="entry name" value="PLDc_CLS_1"/>
    <property type="match status" value="1"/>
</dbReference>
<reference evidence="11 12" key="1">
    <citation type="journal article" date="2010" name="Int. J. Syst. Evol. Microbiol.">
        <title>Bacillus horneckiae sp. nov., isolated from a spacecraft-assembly clean room.</title>
        <authorList>
            <person name="Vaishampayan P."/>
            <person name="Probst A."/>
            <person name="Krishnamurthi S."/>
            <person name="Ghosh S."/>
            <person name="Osman S."/>
            <person name="McDowall A."/>
            <person name="Ruckmani A."/>
            <person name="Mayilraj S."/>
            <person name="Venkateswaran K."/>
        </authorList>
    </citation>
    <scope>NUCLEOTIDE SEQUENCE [LARGE SCALE GENOMIC DNA]</scope>
    <source>
        <strain evidence="12">1PO1SC</strain>
    </source>
</reference>
<dbReference type="InterPro" id="IPR022924">
    <property type="entry name" value="Cardiolipin_synthase"/>
</dbReference>
<comment type="subcellular location">
    <subcellularLocation>
        <location evidence="1">Cell membrane</location>
    </subcellularLocation>
</comment>
<feature type="domain" description="PLD phosphodiesterase" evidence="10">
    <location>
        <begin position="145"/>
        <end position="172"/>
    </location>
</feature>
<evidence type="ECO:0000256" key="8">
    <source>
        <dbReference type="NCBIfam" id="TIGR04265"/>
    </source>
</evidence>
<evidence type="ECO:0000256" key="7">
    <source>
        <dbReference type="ARBA" id="ARBA00023136"/>
    </source>
</evidence>
<dbReference type="NCBIfam" id="TIGR04265">
    <property type="entry name" value="bac_cardiolipin"/>
    <property type="match status" value="1"/>
</dbReference>
<feature type="domain" description="PLD phosphodiesterase" evidence="10">
    <location>
        <begin position="317"/>
        <end position="343"/>
    </location>
</feature>
<dbReference type="EC" id="2.7.8.-" evidence="8"/>
<keyword evidence="12" id="KW-1185">Reference proteome</keyword>
<evidence type="ECO:0000256" key="1">
    <source>
        <dbReference type="ARBA" id="ARBA00004236"/>
    </source>
</evidence>
<proteinExistence type="predicted"/>
<dbReference type="InterPro" id="IPR001736">
    <property type="entry name" value="PLipase_D/transphosphatidylase"/>
</dbReference>
<dbReference type="Gene3D" id="3.30.870.10">
    <property type="entry name" value="Endonuclease Chain A"/>
    <property type="match status" value="2"/>
</dbReference>
<sequence>MILFTVAVILLVAFIFIFLLYIDYVFGRKSHLKSVSKTNPSHSFSTLSIFVDGPSLFDDYFAELKQAKSHIHILFYIVKDEGIGQDFLTILKQKAREGVEVRLLLDWAGSLPIILNNKLKKDLKSHGIELAFANSPTFPFLFYNVQARNHRKISVIDGKFGYIGGFNVGPEYINLDPKLTPWRDYHLKVTEEGVIDLQKSFLTDWNNAAKVNLLQNEAYFPAVSKGLIQHQFITTDAAFLEEKYSELIKNAKHSIEIGTPYFIPGPCLLNDLLDAIHRGVSVTILIPYTTDHLLVKEASYPYLRKLIKAGAEVYEYKNGFYHAKTMIADDIAVIGTANFDKRSFYLNYEINCYITDASFHAQVREIFKKDMSKSERVALKDISGFNLIRQGKEILARSLSLFL</sequence>
<evidence type="ECO:0000256" key="6">
    <source>
        <dbReference type="ARBA" id="ARBA00022989"/>
    </source>
</evidence>
<dbReference type="SUPFAM" id="SSF56024">
    <property type="entry name" value="Phospholipase D/nuclease"/>
    <property type="match status" value="2"/>
</dbReference>
<comment type="caution">
    <text evidence="11">The sequence shown here is derived from an EMBL/GenBank/DDBJ whole genome shotgun (WGS) entry which is preliminary data.</text>
</comment>
<evidence type="ECO:0000259" key="10">
    <source>
        <dbReference type="PROSITE" id="PS50035"/>
    </source>
</evidence>
<dbReference type="SMART" id="SM00155">
    <property type="entry name" value="PLDc"/>
    <property type="match status" value="2"/>
</dbReference>
<evidence type="ECO:0000256" key="2">
    <source>
        <dbReference type="ARBA" id="ARBA00022475"/>
    </source>
</evidence>